<dbReference type="InterPro" id="IPR009351">
    <property type="entry name" value="AlkZ-like"/>
</dbReference>
<dbReference type="AlphaFoldDB" id="A0A8J3WMP1"/>
<evidence type="ECO:0008006" key="3">
    <source>
        <dbReference type="Google" id="ProtNLM"/>
    </source>
</evidence>
<evidence type="ECO:0000313" key="1">
    <source>
        <dbReference type="EMBL" id="GIH94820.1"/>
    </source>
</evidence>
<accession>A0A8J3WMP1</accession>
<protein>
    <recommendedName>
        <fullName evidence="3">Winged helix DNA-binding domain-containing protein</fullName>
    </recommendedName>
</protein>
<dbReference type="Proteomes" id="UP000619788">
    <property type="component" value="Unassembled WGS sequence"/>
</dbReference>
<keyword evidence="2" id="KW-1185">Reference proteome</keyword>
<reference evidence="1 2" key="1">
    <citation type="submission" date="2021-01" db="EMBL/GenBank/DDBJ databases">
        <title>Whole genome shotgun sequence of Planobispora siamensis NBRC 107568.</title>
        <authorList>
            <person name="Komaki H."/>
            <person name="Tamura T."/>
        </authorList>
    </citation>
    <scope>NUCLEOTIDE SEQUENCE [LARGE SCALE GENOMIC DNA]</scope>
    <source>
        <strain evidence="1 2">NBRC 107568</strain>
    </source>
</reference>
<dbReference type="Pfam" id="PF06224">
    <property type="entry name" value="AlkZ-like"/>
    <property type="match status" value="1"/>
</dbReference>
<proteinExistence type="predicted"/>
<dbReference type="PANTHER" id="PTHR38479">
    <property type="entry name" value="LMO0824 PROTEIN"/>
    <property type="match status" value="1"/>
</dbReference>
<comment type="caution">
    <text evidence="1">The sequence shown here is derived from an EMBL/GenBank/DDBJ whole genome shotgun (WGS) entry which is preliminary data.</text>
</comment>
<name>A0A8J3WMP1_9ACTN</name>
<dbReference type="EMBL" id="BOOJ01000047">
    <property type="protein sequence ID" value="GIH94820.1"/>
    <property type="molecule type" value="Genomic_DNA"/>
</dbReference>
<organism evidence="1 2">
    <name type="scientific">Planobispora siamensis</name>
    <dbReference type="NCBI Taxonomy" id="936338"/>
    <lineage>
        <taxon>Bacteria</taxon>
        <taxon>Bacillati</taxon>
        <taxon>Actinomycetota</taxon>
        <taxon>Actinomycetes</taxon>
        <taxon>Streptosporangiales</taxon>
        <taxon>Streptosporangiaceae</taxon>
        <taxon>Planobispora</taxon>
    </lineage>
</organism>
<sequence length="405" mass="44317">MEPTAAPQTFEGRQADVPRDVLRDVPRLSWEQVCAARLRRHSLSAPAAGAGPADVTAALAGVHAQMLPAAELSIALRIAGATRADVRAALWEEHSLIRTFGPRGTVHLLPARDLPRWIGALAAIPSVPSTFPKDVQLTPDQTEEVVRAVADALRDAELTIDELDEAVADRTGPWAADLVMPAFQTLWPRWRQALHLAGMRGALCFGPNRGRKVTYTGPHRWLPDLRPAEPREALAAVVRDYLLAYGPSTPQRFAQWLTVPVRWANELFASLAGEMQRVEVEGVPAWAAPGDLTAPHEPPRGVRLLPYFDGYAYRVGNQPPGLLYPGRAAERVLPGNFQMLLVDGVVAGLWHQRRSGRTIDITVEPLVELTAARRRELDEQVERVGEILEGRPRLTIGTVTVGGHA</sequence>
<dbReference type="PANTHER" id="PTHR38479:SF2">
    <property type="entry name" value="WINGED HELIX DNA-BINDING DOMAIN-CONTAINING PROTEIN"/>
    <property type="match status" value="1"/>
</dbReference>
<evidence type="ECO:0000313" key="2">
    <source>
        <dbReference type="Proteomes" id="UP000619788"/>
    </source>
</evidence>
<gene>
    <name evidence="1" type="ORF">Psi01_54500</name>
</gene>